<name>N6U0B8_9HYPH</name>
<dbReference type="FunFam" id="1.10.10.10:FF:000001">
    <property type="entry name" value="LysR family transcriptional regulator"/>
    <property type="match status" value="1"/>
</dbReference>
<dbReference type="InterPro" id="IPR000847">
    <property type="entry name" value="LysR_HTH_N"/>
</dbReference>
<gene>
    <name evidence="9" type="ORF">RHSP_41491</name>
</gene>
<evidence type="ECO:0000256" key="5">
    <source>
        <dbReference type="ARBA" id="ARBA00054626"/>
    </source>
</evidence>
<dbReference type="InterPro" id="IPR005119">
    <property type="entry name" value="LysR_subst-bd"/>
</dbReference>
<evidence type="ECO:0000259" key="8">
    <source>
        <dbReference type="PROSITE" id="PS50931"/>
    </source>
</evidence>
<evidence type="ECO:0000256" key="1">
    <source>
        <dbReference type="ARBA" id="ARBA00009437"/>
    </source>
</evidence>
<dbReference type="InterPro" id="IPR036388">
    <property type="entry name" value="WH-like_DNA-bd_sf"/>
</dbReference>
<dbReference type="Pfam" id="PF03466">
    <property type="entry name" value="LysR_substrate"/>
    <property type="match status" value="1"/>
</dbReference>
<keyword evidence="3" id="KW-0238">DNA-binding</keyword>
<dbReference type="PANTHER" id="PTHR30537:SF72">
    <property type="entry name" value="LYSR FAMILY TRANSCRIPTIONAL REGULATOR"/>
    <property type="match status" value="1"/>
</dbReference>
<organism evidence="9 10">
    <name type="scientific">Rhizobium freirei PRF 81</name>
    <dbReference type="NCBI Taxonomy" id="363754"/>
    <lineage>
        <taxon>Bacteria</taxon>
        <taxon>Pseudomonadati</taxon>
        <taxon>Pseudomonadota</taxon>
        <taxon>Alphaproteobacteria</taxon>
        <taxon>Hyphomicrobiales</taxon>
        <taxon>Rhizobiaceae</taxon>
        <taxon>Rhizobium/Agrobacterium group</taxon>
        <taxon>Rhizobium</taxon>
    </lineage>
</organism>
<dbReference type="GO" id="GO:0006351">
    <property type="term" value="P:DNA-templated transcription"/>
    <property type="evidence" value="ECO:0007669"/>
    <property type="project" value="TreeGrafter"/>
</dbReference>
<evidence type="ECO:0000256" key="3">
    <source>
        <dbReference type="ARBA" id="ARBA00023125"/>
    </source>
</evidence>
<keyword evidence="2" id="KW-0805">Transcription regulation</keyword>
<comment type="function">
    <text evidence="5">Transcriptional regulator of the ttuABCDE tartrate utilization operon.</text>
</comment>
<keyword evidence="9" id="KW-0614">Plasmid</keyword>
<dbReference type="Gene3D" id="3.40.190.290">
    <property type="match status" value="1"/>
</dbReference>
<evidence type="ECO:0000313" key="9">
    <source>
        <dbReference type="EMBL" id="ENN83848.1"/>
    </source>
</evidence>
<dbReference type="EMBL" id="AQHN01000095">
    <property type="protein sequence ID" value="ENN83848.1"/>
    <property type="molecule type" value="Genomic_DNA"/>
</dbReference>
<feature type="domain" description="HTH lysR-type" evidence="8">
    <location>
        <begin position="1"/>
        <end position="59"/>
    </location>
</feature>
<dbReference type="InterPro" id="IPR036390">
    <property type="entry name" value="WH_DNA-bd_sf"/>
</dbReference>
<comment type="caution">
    <text evidence="9">The sequence shown here is derived from an EMBL/GenBank/DDBJ whole genome shotgun (WGS) entry which is preliminary data.</text>
</comment>
<evidence type="ECO:0000256" key="4">
    <source>
        <dbReference type="ARBA" id="ARBA00023163"/>
    </source>
</evidence>
<geneLocation type="plasmid" evidence="9">
    <name>pPRF81a</name>
</geneLocation>
<evidence type="ECO:0000256" key="2">
    <source>
        <dbReference type="ARBA" id="ARBA00023015"/>
    </source>
</evidence>
<evidence type="ECO:0000313" key="10">
    <source>
        <dbReference type="Proteomes" id="UP000012429"/>
    </source>
</evidence>
<dbReference type="OrthoDB" id="9786526at2"/>
<dbReference type="SUPFAM" id="SSF46785">
    <property type="entry name" value="Winged helix' DNA-binding domain"/>
    <property type="match status" value="1"/>
</dbReference>
<reference evidence="9 10" key="1">
    <citation type="journal article" date="2012" name="BMC Genomics">
        <title>Genomic basis of broad host range and environmental adaptability of Rhizobium tropici CIAT 899 and Rhizobium sp. PRF 81 which are used in inoculants for common bean (Phaseolus vulgaris L.).</title>
        <authorList>
            <person name="Ormeno-Orrillo E."/>
            <person name="Menna P."/>
            <person name="Almeida L.G."/>
            <person name="Ollero F.J."/>
            <person name="Nicolas M.F."/>
            <person name="Pains Rodrigues E."/>
            <person name="Shigueyoshi Nakatani A."/>
            <person name="Silva Batista J.S."/>
            <person name="Oliveira Chueire L.M."/>
            <person name="Souza R.C."/>
            <person name="Ribeiro Vasconcelos A.T."/>
            <person name="Megias M."/>
            <person name="Hungria M."/>
            <person name="Martinez-Romero E."/>
        </authorList>
    </citation>
    <scope>NUCLEOTIDE SEQUENCE [LARGE SCALE GENOMIC DNA]</scope>
    <source>
        <strain evidence="9 10">PRF 81</strain>
        <plasmid evidence="9">pPRF81a</plasmid>
    </source>
</reference>
<evidence type="ECO:0000256" key="7">
    <source>
        <dbReference type="ARBA" id="ARBA00083243"/>
    </source>
</evidence>
<evidence type="ECO:0000256" key="6">
    <source>
        <dbReference type="ARBA" id="ARBA00067332"/>
    </source>
</evidence>
<proteinExistence type="inferred from homology"/>
<dbReference type="PANTHER" id="PTHR30537">
    <property type="entry name" value="HTH-TYPE TRANSCRIPTIONAL REGULATOR"/>
    <property type="match status" value="1"/>
</dbReference>
<dbReference type="Proteomes" id="UP000012429">
    <property type="component" value="Unassembled WGS sequence"/>
</dbReference>
<keyword evidence="10" id="KW-1185">Reference proteome</keyword>
<dbReference type="PATRIC" id="fig|363754.4.peg.6763"/>
<sequence length="296" mass="32877">MEKVRALATFIQVVDSGSFVTAGRQLGVSSSAVGKAISRLEDRLGARLFLRSTRSLTLTPEGEVFLGRCRRILAEFELAEEEIRQSTEEPIGRLKVSLPMFGDPFSTTLAEFQLAHPKVEVDVHFADRKVELIEEGFDVALRSGDIGNSYLMSRRLGSFRMVVVAAPSYLSEFGEPALPEDLEQHTCIGFRSPATGRIQPWLLEVQGSLRPHHPVVRTVCNSIEGRIAFAASGVGLAYLPDFSVRRLVDNNVLKLVMNDFATFRNQIHLLWSAGRNPPPRTRAFIDFISSNLHIGK</sequence>
<dbReference type="SUPFAM" id="SSF53850">
    <property type="entry name" value="Periplasmic binding protein-like II"/>
    <property type="match status" value="1"/>
</dbReference>
<dbReference type="AlphaFoldDB" id="N6U0B8"/>
<dbReference type="RefSeq" id="WP_004129462.1">
    <property type="nucleotide sequence ID" value="NZ_AQHN01000095.1"/>
</dbReference>
<accession>N6U0B8</accession>
<dbReference type="GO" id="GO:0003700">
    <property type="term" value="F:DNA-binding transcription factor activity"/>
    <property type="evidence" value="ECO:0007669"/>
    <property type="project" value="InterPro"/>
</dbReference>
<dbReference type="PROSITE" id="PS50931">
    <property type="entry name" value="HTH_LYSR"/>
    <property type="match status" value="1"/>
</dbReference>
<comment type="similarity">
    <text evidence="1">Belongs to the LysR transcriptional regulatory family.</text>
</comment>
<dbReference type="InterPro" id="IPR058163">
    <property type="entry name" value="LysR-type_TF_proteobact-type"/>
</dbReference>
<dbReference type="Pfam" id="PF00126">
    <property type="entry name" value="HTH_1"/>
    <property type="match status" value="1"/>
</dbReference>
<keyword evidence="4" id="KW-0804">Transcription</keyword>
<dbReference type="Gene3D" id="1.10.10.10">
    <property type="entry name" value="Winged helix-like DNA-binding domain superfamily/Winged helix DNA-binding domain"/>
    <property type="match status" value="1"/>
</dbReference>
<protein>
    <recommendedName>
        <fullName evidence="6">HTH-type transcriptional regulator TtuA</fullName>
    </recommendedName>
    <alternativeName>
        <fullName evidence="7">Tartrate utilization transcriptional regulator</fullName>
    </alternativeName>
</protein>
<dbReference type="GO" id="GO:0043565">
    <property type="term" value="F:sequence-specific DNA binding"/>
    <property type="evidence" value="ECO:0007669"/>
    <property type="project" value="TreeGrafter"/>
</dbReference>